<name>A0A4Y9IIU4_9BACT</name>
<dbReference type="InterPro" id="IPR052516">
    <property type="entry name" value="N-heterocyclic_Hydroxylase"/>
</dbReference>
<organism evidence="2 3">
    <name type="scientific">Dysgonomonas mossii</name>
    <dbReference type="NCBI Taxonomy" id="163665"/>
    <lineage>
        <taxon>Bacteria</taxon>
        <taxon>Pseudomonadati</taxon>
        <taxon>Bacteroidota</taxon>
        <taxon>Bacteroidia</taxon>
        <taxon>Bacteroidales</taxon>
        <taxon>Dysgonomonadaceae</taxon>
        <taxon>Dysgonomonas</taxon>
    </lineage>
</organism>
<evidence type="ECO:0000313" key="2">
    <source>
        <dbReference type="EMBL" id="TFU84940.1"/>
    </source>
</evidence>
<sequence length="122" mass="12453">MRIEWLNQEALQHGGVTLGAALAAAPAAVVGAADGVSRRGFMQAGVVAGGGLMLGFFLPGAGKLAQAADAAPAKPVYAPNAFLHIAPDNTVTVQVNRLEFGQGVQTSLPMLIAEELDADWST</sequence>
<dbReference type="InterPro" id="IPR037165">
    <property type="entry name" value="AldOxase/xan_DH_Mopterin-bd_sf"/>
</dbReference>
<gene>
    <name evidence="2" type="ORF">E4T88_17820</name>
</gene>
<dbReference type="PANTHER" id="PTHR47495">
    <property type="entry name" value="ALDEHYDE DEHYDROGENASE"/>
    <property type="match status" value="1"/>
</dbReference>
<dbReference type="PROSITE" id="PS51318">
    <property type="entry name" value="TAT"/>
    <property type="match status" value="1"/>
</dbReference>
<dbReference type="GO" id="GO:0016491">
    <property type="term" value="F:oxidoreductase activity"/>
    <property type="evidence" value="ECO:0007669"/>
    <property type="project" value="InterPro"/>
</dbReference>
<reference evidence="2 3" key="1">
    <citation type="submission" date="2019-03" db="EMBL/GenBank/DDBJ databases">
        <title>Diversity of the mouse oral microbiome.</title>
        <authorList>
            <person name="Joseph S."/>
            <person name="Aduse-Opoku J."/>
            <person name="Curtis M."/>
            <person name="Wade W."/>
            <person name="Hashim A."/>
        </authorList>
    </citation>
    <scope>NUCLEOTIDE SEQUENCE [LARGE SCALE GENOMIC DNA]</scope>
    <source>
        <strain evidence="2 3">P11</strain>
    </source>
</reference>
<keyword evidence="1" id="KW-1133">Transmembrane helix</keyword>
<feature type="non-terminal residue" evidence="2">
    <location>
        <position position="122"/>
    </location>
</feature>
<keyword evidence="1" id="KW-0812">Transmembrane</keyword>
<keyword evidence="1" id="KW-0472">Membrane</keyword>
<proteinExistence type="predicted"/>
<dbReference type="AlphaFoldDB" id="A0A4Y9IIU4"/>
<feature type="transmembrane region" description="Helical" evidence="1">
    <location>
        <begin position="41"/>
        <end position="58"/>
    </location>
</feature>
<dbReference type="Gene3D" id="3.30.365.10">
    <property type="entry name" value="Aldehyde oxidase/xanthine dehydrogenase, molybdopterin binding domain"/>
    <property type="match status" value="1"/>
</dbReference>
<dbReference type="PANTHER" id="PTHR47495:SF2">
    <property type="entry name" value="ALDEHYDE DEHYDROGENASE"/>
    <property type="match status" value="1"/>
</dbReference>
<protein>
    <submittedName>
        <fullName evidence="2">Xanthine dehydrogenase family protein molybdopterin-binding subunit</fullName>
    </submittedName>
</protein>
<evidence type="ECO:0000256" key="1">
    <source>
        <dbReference type="SAM" id="Phobius"/>
    </source>
</evidence>
<evidence type="ECO:0000313" key="3">
    <source>
        <dbReference type="Proteomes" id="UP000298285"/>
    </source>
</evidence>
<dbReference type="Proteomes" id="UP000298285">
    <property type="component" value="Unassembled WGS sequence"/>
</dbReference>
<dbReference type="SUPFAM" id="SSF56003">
    <property type="entry name" value="Molybdenum cofactor-binding domain"/>
    <property type="match status" value="1"/>
</dbReference>
<dbReference type="EMBL" id="SPPK01000143">
    <property type="protein sequence ID" value="TFU84940.1"/>
    <property type="molecule type" value="Genomic_DNA"/>
</dbReference>
<comment type="caution">
    <text evidence="2">The sequence shown here is derived from an EMBL/GenBank/DDBJ whole genome shotgun (WGS) entry which is preliminary data.</text>
</comment>
<accession>A0A4Y9IIU4</accession>
<dbReference type="InterPro" id="IPR006311">
    <property type="entry name" value="TAT_signal"/>
</dbReference>